<dbReference type="SUPFAM" id="SSF56808">
    <property type="entry name" value="Ribosomal protein L1"/>
    <property type="match status" value="1"/>
</dbReference>
<dbReference type="EMBL" id="KZ819634">
    <property type="protein sequence ID" value="PWN93200.1"/>
    <property type="molecule type" value="Genomic_DNA"/>
</dbReference>
<organism evidence="2 3">
    <name type="scientific">Acaromyces ingoldii</name>
    <dbReference type="NCBI Taxonomy" id="215250"/>
    <lineage>
        <taxon>Eukaryota</taxon>
        <taxon>Fungi</taxon>
        <taxon>Dikarya</taxon>
        <taxon>Basidiomycota</taxon>
        <taxon>Ustilaginomycotina</taxon>
        <taxon>Exobasidiomycetes</taxon>
        <taxon>Exobasidiales</taxon>
        <taxon>Cryptobasidiaceae</taxon>
        <taxon>Acaromyces</taxon>
    </lineage>
</organism>
<feature type="compositionally biased region" description="Acidic residues" evidence="1">
    <location>
        <begin position="356"/>
        <end position="395"/>
    </location>
</feature>
<evidence type="ECO:0000256" key="1">
    <source>
        <dbReference type="SAM" id="MobiDB-lite"/>
    </source>
</evidence>
<dbReference type="RefSeq" id="XP_025380398.1">
    <property type="nucleotide sequence ID" value="XM_025519083.1"/>
</dbReference>
<dbReference type="STRING" id="215250.A0A316YUF0"/>
<proteinExistence type="predicted"/>
<gene>
    <name evidence="2" type="ORF">FA10DRAFT_236587</name>
</gene>
<dbReference type="OrthoDB" id="10251727at2759"/>
<feature type="region of interest" description="Disordered" evidence="1">
    <location>
        <begin position="1"/>
        <end position="63"/>
    </location>
</feature>
<dbReference type="InterPro" id="IPR016095">
    <property type="entry name" value="Ribosomal_uL1_3-a/b-sand"/>
</dbReference>
<dbReference type="GeneID" id="37040999"/>
<name>A0A316YUF0_9BASI</name>
<accession>A0A316YUF0</accession>
<feature type="compositionally biased region" description="Low complexity" evidence="1">
    <location>
        <begin position="1"/>
        <end position="46"/>
    </location>
</feature>
<evidence type="ECO:0000313" key="3">
    <source>
        <dbReference type="Proteomes" id="UP000245768"/>
    </source>
</evidence>
<dbReference type="Pfam" id="PF00687">
    <property type="entry name" value="Ribosomal_L1"/>
    <property type="match status" value="1"/>
</dbReference>
<feature type="compositionally biased region" description="Basic and acidic residues" evidence="1">
    <location>
        <begin position="79"/>
        <end position="91"/>
    </location>
</feature>
<dbReference type="InterPro" id="IPR028364">
    <property type="entry name" value="Ribosomal_uL1/biogenesis"/>
</dbReference>
<sequence length="420" mass="45911">MPAASAATSTKRKASSLGATAGKAAPAASKASSATPRSASSSSASVKKAKSKAEGTGALIDGHVSQTQVEKALKALEAHRKRTQTEEEKHQLPLSGLDDVDGEGARADPADVMWLMVTTKTINENAPPKPVRITLPHAVYAPSSSVCLLTKDPQRQYKDLLASEKVKQVKRVVGVTKLKGKFAPFDARRQLMNDHEVFLADDRIVEMLPKLLGKKWIKERKSPIPVKLSGKGAAVKAEIEKAVASTYYHRNRGVCTATRIGTLAHLSTEELLANVSSALPVIVGKHVKGGWDNMQGIEIKTGRSAGLPVWNCKMQDRWAGMPTEEEEEERKRARKEARSKKNMDEAQWYKEYGQDKDDEDDEDDEEEGEGESGDEEPEDDASDDENEEDEGDIEQEEARARKVQKKSAVQTASLSKKGKK</sequence>
<feature type="region of interest" description="Disordered" evidence="1">
    <location>
        <begin position="79"/>
        <end position="103"/>
    </location>
</feature>
<feature type="compositionally biased region" description="Basic and acidic residues" evidence="1">
    <location>
        <begin position="339"/>
        <end position="355"/>
    </location>
</feature>
<keyword evidence="2" id="KW-0687">Ribonucleoprotein</keyword>
<feature type="region of interest" description="Disordered" evidence="1">
    <location>
        <begin position="318"/>
        <end position="420"/>
    </location>
</feature>
<dbReference type="FunCoup" id="A0A316YUF0">
    <property type="interactions" value="528"/>
</dbReference>
<dbReference type="CDD" id="cd00403">
    <property type="entry name" value="Ribosomal_L1"/>
    <property type="match status" value="1"/>
</dbReference>
<dbReference type="GO" id="GO:0005840">
    <property type="term" value="C:ribosome"/>
    <property type="evidence" value="ECO:0007669"/>
    <property type="project" value="UniProtKB-KW"/>
</dbReference>
<keyword evidence="2" id="KW-0689">Ribosomal protein</keyword>
<protein>
    <submittedName>
        <fullName evidence="2">Ribosomal protein L1</fullName>
    </submittedName>
</protein>
<evidence type="ECO:0000313" key="2">
    <source>
        <dbReference type="EMBL" id="PWN93200.1"/>
    </source>
</evidence>
<keyword evidence="3" id="KW-1185">Reference proteome</keyword>
<dbReference type="InParanoid" id="A0A316YUF0"/>
<dbReference type="InterPro" id="IPR023674">
    <property type="entry name" value="Ribosomal_uL1-like"/>
</dbReference>
<dbReference type="Gene3D" id="3.40.50.790">
    <property type="match status" value="1"/>
</dbReference>
<dbReference type="AlphaFoldDB" id="A0A316YUF0"/>
<reference evidence="2 3" key="1">
    <citation type="journal article" date="2018" name="Mol. Biol. Evol.">
        <title>Broad Genomic Sampling Reveals a Smut Pathogenic Ancestry of the Fungal Clade Ustilaginomycotina.</title>
        <authorList>
            <person name="Kijpornyongpan T."/>
            <person name="Mondo S.J."/>
            <person name="Barry K."/>
            <person name="Sandor L."/>
            <person name="Lee J."/>
            <person name="Lipzen A."/>
            <person name="Pangilinan J."/>
            <person name="LaButti K."/>
            <person name="Hainaut M."/>
            <person name="Henrissat B."/>
            <person name="Grigoriev I.V."/>
            <person name="Spatafora J.W."/>
            <person name="Aime M.C."/>
        </authorList>
    </citation>
    <scope>NUCLEOTIDE SEQUENCE [LARGE SCALE GENOMIC DNA]</scope>
    <source>
        <strain evidence="2 3">MCA 4198</strain>
    </source>
</reference>
<dbReference type="Proteomes" id="UP000245768">
    <property type="component" value="Unassembled WGS sequence"/>
</dbReference>